<dbReference type="OMA" id="LVMTYWN"/>
<dbReference type="GeneID" id="5001442"/>
<gene>
    <name evidence="11" type="ORF">OSTLU_49484</name>
</gene>
<keyword evidence="6" id="KW-0456">Lyase</keyword>
<evidence type="ECO:0000256" key="9">
    <source>
        <dbReference type="RuleBase" id="RU003662"/>
    </source>
</evidence>
<dbReference type="SUPFAM" id="SSF51366">
    <property type="entry name" value="Ribulose-phoshate binding barrel"/>
    <property type="match status" value="1"/>
</dbReference>
<dbReference type="InterPro" id="IPR011060">
    <property type="entry name" value="RibuloseP-bd_barrel"/>
</dbReference>
<dbReference type="PROSITE" id="PS00167">
    <property type="entry name" value="TRP_SYNTHASE_ALPHA"/>
    <property type="match status" value="1"/>
</dbReference>
<dbReference type="RefSeq" id="XP_001417123.1">
    <property type="nucleotide sequence ID" value="XM_001417086.1"/>
</dbReference>
<evidence type="ECO:0000256" key="5">
    <source>
        <dbReference type="ARBA" id="ARBA00023141"/>
    </source>
</evidence>
<keyword evidence="4" id="KW-0822">Tryptophan biosynthesis</keyword>
<evidence type="ECO:0000256" key="8">
    <source>
        <dbReference type="ARBA" id="ARBA00060788"/>
    </source>
</evidence>
<evidence type="ECO:0000256" key="3">
    <source>
        <dbReference type="ARBA" id="ARBA00022605"/>
    </source>
</evidence>
<protein>
    <submittedName>
        <fullName evidence="11">Uncharacterized protein</fullName>
    </submittedName>
</protein>
<dbReference type="Proteomes" id="UP000001568">
    <property type="component" value="Chromosome 4"/>
</dbReference>
<dbReference type="HAMAP" id="MF_00131">
    <property type="entry name" value="Trp_synth_alpha"/>
    <property type="match status" value="1"/>
</dbReference>
<reference evidence="11 12" key="1">
    <citation type="journal article" date="2007" name="Proc. Natl. Acad. Sci. U.S.A.">
        <title>The tiny eukaryote Ostreococcus provides genomic insights into the paradox of plankton speciation.</title>
        <authorList>
            <person name="Palenik B."/>
            <person name="Grimwood J."/>
            <person name="Aerts A."/>
            <person name="Rouze P."/>
            <person name="Salamov A."/>
            <person name="Putnam N."/>
            <person name="Dupont C."/>
            <person name="Jorgensen R."/>
            <person name="Derelle E."/>
            <person name="Rombauts S."/>
            <person name="Zhou K."/>
            <person name="Otillar R."/>
            <person name="Merchant S.S."/>
            <person name="Podell S."/>
            <person name="Gaasterland T."/>
            <person name="Napoli C."/>
            <person name="Gendler K."/>
            <person name="Manuell A."/>
            <person name="Tai V."/>
            <person name="Vallon O."/>
            <person name="Piganeau G."/>
            <person name="Jancek S."/>
            <person name="Heijde M."/>
            <person name="Jabbari K."/>
            <person name="Bowler C."/>
            <person name="Lohr M."/>
            <person name="Robbens S."/>
            <person name="Werner G."/>
            <person name="Dubchak I."/>
            <person name="Pazour G.J."/>
            <person name="Ren Q."/>
            <person name="Paulsen I."/>
            <person name="Delwiche C."/>
            <person name="Schmutz J."/>
            <person name="Rokhsar D."/>
            <person name="Van de Peer Y."/>
            <person name="Moreau H."/>
            <person name="Grigoriev I.V."/>
        </authorList>
    </citation>
    <scope>NUCLEOTIDE SEQUENCE [LARGE SCALE GENOMIC DNA]</scope>
    <source>
        <strain evidence="11 12">CCE9901</strain>
    </source>
</reference>
<dbReference type="STRING" id="436017.A4RVE9"/>
<dbReference type="CDD" id="cd04724">
    <property type="entry name" value="Tryptophan_synthase_alpha"/>
    <property type="match status" value="1"/>
</dbReference>
<dbReference type="InterPro" id="IPR013785">
    <property type="entry name" value="Aldolase_TIM"/>
</dbReference>
<feature type="compositionally biased region" description="Low complexity" evidence="10">
    <location>
        <begin position="1"/>
        <end position="16"/>
    </location>
</feature>
<keyword evidence="3" id="KW-0028">Amino-acid biosynthesis</keyword>
<comment type="catalytic activity">
    <reaction evidence="7">
        <text>(1S,2R)-1-C-(indol-3-yl)glycerol 3-phosphate + L-serine = D-glyceraldehyde 3-phosphate + L-tryptophan + H2O</text>
        <dbReference type="Rhea" id="RHEA:10532"/>
        <dbReference type="ChEBI" id="CHEBI:15377"/>
        <dbReference type="ChEBI" id="CHEBI:33384"/>
        <dbReference type="ChEBI" id="CHEBI:57912"/>
        <dbReference type="ChEBI" id="CHEBI:58866"/>
        <dbReference type="ChEBI" id="CHEBI:59776"/>
        <dbReference type="EC" id="4.2.1.20"/>
    </reaction>
</comment>
<dbReference type="PANTHER" id="PTHR43406">
    <property type="entry name" value="TRYPTOPHAN SYNTHASE, ALPHA CHAIN"/>
    <property type="match status" value="1"/>
</dbReference>
<dbReference type="GO" id="GO:0005829">
    <property type="term" value="C:cytosol"/>
    <property type="evidence" value="ECO:0007669"/>
    <property type="project" value="TreeGrafter"/>
</dbReference>
<evidence type="ECO:0000256" key="2">
    <source>
        <dbReference type="ARBA" id="ARBA00011270"/>
    </source>
</evidence>
<comment type="subunit">
    <text evidence="2">Tetramer of two alpha and two beta chains.</text>
</comment>
<evidence type="ECO:0000256" key="7">
    <source>
        <dbReference type="ARBA" id="ARBA00049047"/>
    </source>
</evidence>
<keyword evidence="5" id="KW-0057">Aromatic amino acid biosynthesis</keyword>
<dbReference type="UniPathway" id="UPA00035">
    <property type="reaction ID" value="UER00044"/>
</dbReference>
<dbReference type="Gene3D" id="3.20.20.70">
    <property type="entry name" value="Aldolase class I"/>
    <property type="match status" value="1"/>
</dbReference>
<dbReference type="AlphaFoldDB" id="A4RVE9"/>
<organism evidence="11 12">
    <name type="scientific">Ostreococcus lucimarinus (strain CCE9901)</name>
    <dbReference type="NCBI Taxonomy" id="436017"/>
    <lineage>
        <taxon>Eukaryota</taxon>
        <taxon>Viridiplantae</taxon>
        <taxon>Chlorophyta</taxon>
        <taxon>Mamiellophyceae</taxon>
        <taxon>Mamiellales</taxon>
        <taxon>Bathycoccaceae</taxon>
        <taxon>Ostreococcus</taxon>
    </lineage>
</organism>
<evidence type="ECO:0000256" key="10">
    <source>
        <dbReference type="SAM" id="MobiDB-lite"/>
    </source>
</evidence>
<dbReference type="Gramene" id="ABO95416">
    <property type="protein sequence ID" value="ABO95416"/>
    <property type="gene ID" value="OSTLU_49484"/>
</dbReference>
<evidence type="ECO:0000256" key="4">
    <source>
        <dbReference type="ARBA" id="ARBA00022822"/>
    </source>
</evidence>
<comment type="similarity">
    <text evidence="8 9">Belongs to the TrpA family.</text>
</comment>
<name>A4RVE9_OSTLU</name>
<feature type="region of interest" description="Disordered" evidence="10">
    <location>
        <begin position="1"/>
        <end position="32"/>
    </location>
</feature>
<dbReference type="FunFam" id="3.20.20.70:FF:000107">
    <property type="entry name" value="Tryptophan synthase alpha chain, chloroplastic"/>
    <property type="match status" value="1"/>
</dbReference>
<comment type="pathway">
    <text evidence="1">Amino-acid biosynthesis; L-tryptophan biosynthesis; L-tryptophan from chorismate: step 5/5.</text>
</comment>
<dbReference type="GO" id="GO:0004834">
    <property type="term" value="F:tryptophan synthase activity"/>
    <property type="evidence" value="ECO:0007669"/>
    <property type="project" value="UniProtKB-EC"/>
</dbReference>
<evidence type="ECO:0000313" key="11">
    <source>
        <dbReference type="EMBL" id="ABO95416.1"/>
    </source>
</evidence>
<dbReference type="KEGG" id="olu:OSTLU_49484"/>
<dbReference type="NCBIfam" id="TIGR00262">
    <property type="entry name" value="trpA"/>
    <property type="match status" value="1"/>
</dbReference>
<dbReference type="InterPro" id="IPR018204">
    <property type="entry name" value="Trp_synthase_alpha_AS"/>
</dbReference>
<accession>A4RVE9</accession>
<dbReference type="HOGENOM" id="CLU_016734_0_2_1"/>
<dbReference type="PANTHER" id="PTHR43406:SF1">
    <property type="entry name" value="TRYPTOPHAN SYNTHASE ALPHA CHAIN, CHLOROPLASTIC"/>
    <property type="match status" value="1"/>
</dbReference>
<evidence type="ECO:0000256" key="6">
    <source>
        <dbReference type="ARBA" id="ARBA00023239"/>
    </source>
</evidence>
<keyword evidence="12" id="KW-1185">Reference proteome</keyword>
<evidence type="ECO:0000256" key="1">
    <source>
        <dbReference type="ARBA" id="ARBA00004733"/>
    </source>
</evidence>
<proteinExistence type="inferred from homology"/>
<dbReference type="Pfam" id="PF00290">
    <property type="entry name" value="Trp_syntA"/>
    <property type="match status" value="1"/>
</dbReference>
<evidence type="ECO:0000313" key="12">
    <source>
        <dbReference type="Proteomes" id="UP000001568"/>
    </source>
</evidence>
<dbReference type="InterPro" id="IPR002028">
    <property type="entry name" value="Trp_synthase_suA"/>
</dbReference>
<sequence length="302" mass="31753">MAASASRALRAAPRAPRASRARRNPERGAASRAVATRASVSEAFKAVLDDGKRAFIPFICAGDPDLESTKKALKILDDAGADVIELGVPYSDPLADGPVIQAAATRALENGATLNKVIDLVREMTPQIKAPIVMFTYYNPIYQRGVDKFCADIAAAGAKGLLVPDIPLEETYDVSEIASKHGIELVLLSTPTTPVERAKKIAQATKGFVYLVSVTGVTGVQSNVATRVEQLVEELRSVTDKPIAVGFGVSEAKHAKQIVDWGADGVIVGSALVRALGEAKTPEEGLAALKAKAEEIRGGATL</sequence>
<dbReference type="eggNOG" id="KOG4175">
    <property type="taxonomic scope" value="Eukaryota"/>
</dbReference>
<dbReference type="EMBL" id="CP000584">
    <property type="protein sequence ID" value="ABO95416.1"/>
    <property type="molecule type" value="Genomic_DNA"/>
</dbReference>
<dbReference type="OrthoDB" id="10050244at2759"/>